<accession>A0ABN7WBC0</accession>
<feature type="non-terminal residue" evidence="1">
    <location>
        <position position="77"/>
    </location>
</feature>
<protein>
    <submittedName>
        <fullName evidence="1">670_t:CDS:1</fullName>
    </submittedName>
</protein>
<keyword evidence="2" id="KW-1185">Reference proteome</keyword>
<evidence type="ECO:0000313" key="2">
    <source>
        <dbReference type="Proteomes" id="UP000789901"/>
    </source>
</evidence>
<comment type="caution">
    <text evidence="1">The sequence shown here is derived from an EMBL/GenBank/DDBJ whole genome shotgun (WGS) entry which is preliminary data.</text>
</comment>
<sequence length="77" mass="9157">KARQYKNYDSNSEDTPIIDNNEYDLEDEKKQRELPLRKKGLGPRLHISELLTEKIRRLKNELGEMRVIIQLGPKHDE</sequence>
<reference evidence="1 2" key="1">
    <citation type="submission" date="2021-06" db="EMBL/GenBank/DDBJ databases">
        <authorList>
            <person name="Kallberg Y."/>
            <person name="Tangrot J."/>
            <person name="Rosling A."/>
        </authorList>
    </citation>
    <scope>NUCLEOTIDE SEQUENCE [LARGE SCALE GENOMIC DNA]</scope>
    <source>
        <strain evidence="1 2">120-4 pot B 10/14</strain>
    </source>
</reference>
<dbReference type="EMBL" id="CAJVQB010037393">
    <property type="protein sequence ID" value="CAG8825156.1"/>
    <property type="molecule type" value="Genomic_DNA"/>
</dbReference>
<evidence type="ECO:0000313" key="1">
    <source>
        <dbReference type="EMBL" id="CAG8825156.1"/>
    </source>
</evidence>
<feature type="non-terminal residue" evidence="1">
    <location>
        <position position="1"/>
    </location>
</feature>
<proteinExistence type="predicted"/>
<dbReference type="Proteomes" id="UP000789901">
    <property type="component" value="Unassembled WGS sequence"/>
</dbReference>
<gene>
    <name evidence="1" type="ORF">GMARGA_LOCUS28768</name>
</gene>
<organism evidence="1 2">
    <name type="scientific">Gigaspora margarita</name>
    <dbReference type="NCBI Taxonomy" id="4874"/>
    <lineage>
        <taxon>Eukaryota</taxon>
        <taxon>Fungi</taxon>
        <taxon>Fungi incertae sedis</taxon>
        <taxon>Mucoromycota</taxon>
        <taxon>Glomeromycotina</taxon>
        <taxon>Glomeromycetes</taxon>
        <taxon>Diversisporales</taxon>
        <taxon>Gigasporaceae</taxon>
        <taxon>Gigaspora</taxon>
    </lineage>
</organism>
<name>A0ABN7WBC0_GIGMA</name>